<feature type="non-terminal residue" evidence="6">
    <location>
        <position position="87"/>
    </location>
</feature>
<dbReference type="GO" id="GO:0140662">
    <property type="term" value="F:ATP-dependent protein folding chaperone"/>
    <property type="evidence" value="ECO:0007669"/>
    <property type="project" value="InterPro"/>
</dbReference>
<dbReference type="InterPro" id="IPR002423">
    <property type="entry name" value="Cpn60/GroEL/TCP-1"/>
</dbReference>
<evidence type="ECO:0000256" key="2">
    <source>
        <dbReference type="ARBA" id="ARBA00022741"/>
    </source>
</evidence>
<sequence length="87" mass="9116">MDKLIHTDNGVTISNDGATVLGLLNVVHPAAALLVDLSKSQDEEVGDGTTSVVLLAGELLENAKVFIEEGIAPQVVISSYRKACELV</sequence>
<dbReference type="AlphaFoldDB" id="A0A2C6KEE6"/>
<dbReference type="Pfam" id="PF00118">
    <property type="entry name" value="Cpn60_TCP1"/>
    <property type="match status" value="1"/>
</dbReference>
<evidence type="ECO:0000256" key="4">
    <source>
        <dbReference type="ARBA" id="ARBA00023186"/>
    </source>
</evidence>
<dbReference type="InterPro" id="IPR017998">
    <property type="entry name" value="Chaperone_TCP-1"/>
</dbReference>
<proteinExistence type="inferred from homology"/>
<dbReference type="Gene3D" id="1.10.560.10">
    <property type="entry name" value="GroEL-like equatorial domain"/>
    <property type="match status" value="1"/>
</dbReference>
<evidence type="ECO:0000256" key="3">
    <source>
        <dbReference type="ARBA" id="ARBA00022840"/>
    </source>
</evidence>
<dbReference type="GO" id="GO:0016887">
    <property type="term" value="F:ATP hydrolysis activity"/>
    <property type="evidence" value="ECO:0007669"/>
    <property type="project" value="InterPro"/>
</dbReference>
<dbReference type="GO" id="GO:0051082">
    <property type="term" value="F:unfolded protein binding"/>
    <property type="evidence" value="ECO:0007669"/>
    <property type="project" value="InterPro"/>
</dbReference>
<keyword evidence="7" id="KW-1185">Reference proteome</keyword>
<dbReference type="SUPFAM" id="SSF48592">
    <property type="entry name" value="GroEL equatorial domain-like"/>
    <property type="match status" value="1"/>
</dbReference>
<dbReference type="Proteomes" id="UP000221165">
    <property type="component" value="Unassembled WGS sequence"/>
</dbReference>
<evidence type="ECO:0000256" key="1">
    <source>
        <dbReference type="ARBA" id="ARBA00008020"/>
    </source>
</evidence>
<protein>
    <submittedName>
        <fullName evidence="6">T-complex protein 1 eta subunit</fullName>
    </submittedName>
</protein>
<keyword evidence="2 5" id="KW-0547">Nucleotide-binding</keyword>
<dbReference type="PRINTS" id="PR00304">
    <property type="entry name" value="TCOMPLEXTCP1"/>
</dbReference>
<reference evidence="6 7" key="1">
    <citation type="journal article" date="2017" name="Int. J. Parasitol.">
        <title>The genome of the protozoan parasite Cystoisospora suis and a reverse vaccinology approach to identify vaccine candidates.</title>
        <authorList>
            <person name="Palmieri N."/>
            <person name="Shrestha A."/>
            <person name="Ruttkowski B."/>
            <person name="Beck T."/>
            <person name="Vogl C."/>
            <person name="Tomley F."/>
            <person name="Blake D.P."/>
            <person name="Joachim A."/>
        </authorList>
    </citation>
    <scope>NUCLEOTIDE SEQUENCE [LARGE SCALE GENOMIC DNA]</scope>
    <source>
        <strain evidence="6 7">Wien I</strain>
    </source>
</reference>
<name>A0A2C6KEE6_9APIC</name>
<dbReference type="PROSITE" id="PS00995">
    <property type="entry name" value="TCP1_3"/>
    <property type="match status" value="1"/>
</dbReference>
<comment type="caution">
    <text evidence="6">The sequence shown here is derived from an EMBL/GenBank/DDBJ whole genome shotgun (WGS) entry which is preliminary data.</text>
</comment>
<dbReference type="VEuPathDB" id="ToxoDB:CSUI_011171"/>
<dbReference type="RefSeq" id="XP_067916752.1">
    <property type="nucleotide sequence ID" value="XM_068071272.1"/>
</dbReference>
<comment type="similarity">
    <text evidence="1 5">Belongs to the TCP-1 chaperonin family.</text>
</comment>
<accession>A0A2C6KEE6</accession>
<evidence type="ECO:0000313" key="7">
    <source>
        <dbReference type="Proteomes" id="UP000221165"/>
    </source>
</evidence>
<evidence type="ECO:0000313" key="6">
    <source>
        <dbReference type="EMBL" id="PHJ15018.1"/>
    </source>
</evidence>
<dbReference type="GO" id="GO:0005524">
    <property type="term" value="F:ATP binding"/>
    <property type="evidence" value="ECO:0007669"/>
    <property type="project" value="UniProtKB-KW"/>
</dbReference>
<evidence type="ECO:0000256" key="5">
    <source>
        <dbReference type="RuleBase" id="RU004187"/>
    </source>
</evidence>
<dbReference type="PROSITE" id="PS00751">
    <property type="entry name" value="TCP1_2"/>
    <property type="match status" value="1"/>
</dbReference>
<dbReference type="PANTHER" id="PTHR11353">
    <property type="entry name" value="CHAPERONIN"/>
    <property type="match status" value="1"/>
</dbReference>
<keyword evidence="3 5" id="KW-0067">ATP-binding</keyword>
<keyword evidence="4 5" id="KW-0143">Chaperone</keyword>
<dbReference type="GeneID" id="94434483"/>
<dbReference type="InterPro" id="IPR002194">
    <property type="entry name" value="Chaperonin_TCP-1_CS"/>
</dbReference>
<organism evidence="6 7">
    <name type="scientific">Cystoisospora suis</name>
    <dbReference type="NCBI Taxonomy" id="483139"/>
    <lineage>
        <taxon>Eukaryota</taxon>
        <taxon>Sar</taxon>
        <taxon>Alveolata</taxon>
        <taxon>Apicomplexa</taxon>
        <taxon>Conoidasida</taxon>
        <taxon>Coccidia</taxon>
        <taxon>Eucoccidiorida</taxon>
        <taxon>Eimeriorina</taxon>
        <taxon>Sarcocystidae</taxon>
        <taxon>Cystoisospora</taxon>
    </lineage>
</organism>
<dbReference type="OrthoDB" id="1935484at2759"/>
<dbReference type="InterPro" id="IPR027413">
    <property type="entry name" value="GROEL-like_equatorial_sf"/>
</dbReference>
<dbReference type="EMBL" id="MIGC01009963">
    <property type="protein sequence ID" value="PHJ15018.1"/>
    <property type="molecule type" value="Genomic_DNA"/>
</dbReference>
<gene>
    <name evidence="6" type="ORF">CSUI_011171</name>
</gene>